<evidence type="ECO:0000313" key="3">
    <source>
        <dbReference type="Proteomes" id="UP000003973"/>
    </source>
</evidence>
<organism evidence="2 3">
    <name type="scientific">Oxalobacter paraformigenes</name>
    <dbReference type="NCBI Taxonomy" id="556268"/>
    <lineage>
        <taxon>Bacteria</taxon>
        <taxon>Pseudomonadati</taxon>
        <taxon>Pseudomonadota</taxon>
        <taxon>Betaproteobacteria</taxon>
        <taxon>Burkholderiales</taxon>
        <taxon>Oxalobacteraceae</taxon>
        <taxon>Oxalobacter</taxon>
    </lineage>
</organism>
<evidence type="ECO:0000256" key="1">
    <source>
        <dbReference type="SAM" id="MobiDB-lite"/>
    </source>
</evidence>
<name>C3X3L9_9BURK</name>
<evidence type="ECO:0008006" key="4">
    <source>
        <dbReference type="Google" id="ProtNLM"/>
    </source>
</evidence>
<dbReference type="PANTHER" id="PTHR11102">
    <property type="entry name" value="SEL-1-LIKE PROTEIN"/>
    <property type="match status" value="1"/>
</dbReference>
<comment type="caution">
    <text evidence="2">The sequence shown here is derived from an EMBL/GenBank/DDBJ whole genome shotgun (WGS) entry which is preliminary data.</text>
</comment>
<accession>C3X3L9</accession>
<dbReference type="HOGENOM" id="CLU_1873362_0_0_4"/>
<proteinExistence type="predicted"/>
<dbReference type="PANTHER" id="PTHR11102:SF160">
    <property type="entry name" value="ERAD-ASSOCIATED E3 UBIQUITIN-PROTEIN LIGASE COMPONENT HRD3"/>
    <property type="match status" value="1"/>
</dbReference>
<dbReference type="InterPro" id="IPR006597">
    <property type="entry name" value="Sel1-like"/>
</dbReference>
<dbReference type="Pfam" id="PF08238">
    <property type="entry name" value="Sel1"/>
    <property type="match status" value="3"/>
</dbReference>
<evidence type="ECO:0000313" key="2">
    <source>
        <dbReference type="EMBL" id="EEO27805.1"/>
    </source>
</evidence>
<dbReference type="SMART" id="SM00671">
    <property type="entry name" value="SEL1"/>
    <property type="match status" value="3"/>
</dbReference>
<dbReference type="SUPFAM" id="SSF81901">
    <property type="entry name" value="HCP-like"/>
    <property type="match status" value="1"/>
</dbReference>
<protein>
    <recommendedName>
        <fullName evidence="4">Sel1 repeat family protein</fullName>
    </recommendedName>
</protein>
<gene>
    <name evidence="2" type="ORF">OFAG_00958</name>
</gene>
<dbReference type="Gene3D" id="1.25.40.10">
    <property type="entry name" value="Tetratricopeptide repeat domain"/>
    <property type="match status" value="1"/>
</dbReference>
<dbReference type="eggNOG" id="COG0790">
    <property type="taxonomic scope" value="Bacteria"/>
</dbReference>
<keyword evidence="3" id="KW-1185">Reference proteome</keyword>
<feature type="region of interest" description="Disordered" evidence="1">
    <location>
        <begin position="1"/>
        <end position="21"/>
    </location>
</feature>
<reference evidence="2" key="1">
    <citation type="submission" date="2011-10" db="EMBL/GenBank/DDBJ databases">
        <title>The Genome Sequence of Oxalobacter formigenes HOxBLS.</title>
        <authorList>
            <consortium name="The Broad Institute Genome Sequencing Platform"/>
            <person name="Earl A."/>
            <person name="Ward D."/>
            <person name="Feldgarden M."/>
            <person name="Gevers D."/>
            <person name="Allison M.J."/>
            <person name="Humphrey S."/>
            <person name="Young S.K."/>
            <person name="Zeng Q."/>
            <person name="Gargeya S."/>
            <person name="Fitzgerald M."/>
            <person name="Haas B."/>
            <person name="Abouelleil A."/>
            <person name="Alvarado L."/>
            <person name="Arachchi H.M."/>
            <person name="Berlin A."/>
            <person name="Brown A."/>
            <person name="Chapman S.B."/>
            <person name="Chen Z."/>
            <person name="Dunbar C."/>
            <person name="Freedman E."/>
            <person name="Gearin G."/>
            <person name="Goldberg J."/>
            <person name="Griggs A."/>
            <person name="Gujja S."/>
            <person name="Heiman D."/>
            <person name="Howarth C."/>
            <person name="Larson L."/>
            <person name="Lui A."/>
            <person name="MacDonald P.J.P."/>
            <person name="Montmayeur A."/>
            <person name="Murphy C."/>
            <person name="Neiman D."/>
            <person name="Pearson M."/>
            <person name="Priest M."/>
            <person name="Roberts A."/>
            <person name="Saif S."/>
            <person name="Shea T."/>
            <person name="Shenoy N."/>
            <person name="Sisk P."/>
            <person name="Stolte C."/>
            <person name="Sykes S."/>
            <person name="Wortman J."/>
            <person name="Nusbaum C."/>
            <person name="Birren B."/>
        </authorList>
    </citation>
    <scope>NUCLEOTIDE SEQUENCE [LARGE SCALE GENOMIC DNA]</scope>
    <source>
        <strain evidence="2">HOxBLS</strain>
    </source>
</reference>
<dbReference type="Proteomes" id="UP000003973">
    <property type="component" value="Unassembled WGS sequence"/>
</dbReference>
<sequence>MARRLAGGKGRRKRAPRKDKYAPGMMYVRGWGTPREREKAKVWIARAAQAGEPQAMRLMGEMAHGGFGLARNGKTALFWYRKSAEAGNREAMQRLAAAYGSGSPGLAAGLEQAKRWQARAAKAESAEPLLPAPGAF</sequence>
<dbReference type="InterPro" id="IPR011990">
    <property type="entry name" value="TPR-like_helical_dom_sf"/>
</dbReference>
<dbReference type="AlphaFoldDB" id="C3X3L9"/>
<dbReference type="EMBL" id="ACDP02000020">
    <property type="protein sequence ID" value="EEO27805.1"/>
    <property type="molecule type" value="Genomic_DNA"/>
</dbReference>
<dbReference type="InterPro" id="IPR050767">
    <property type="entry name" value="Sel1_AlgK"/>
</dbReference>